<evidence type="ECO:0000313" key="2">
    <source>
        <dbReference type="Proteomes" id="UP000028701"/>
    </source>
</evidence>
<gene>
    <name evidence="1" type="ORF">RRU01S_15_01000</name>
</gene>
<comment type="caution">
    <text evidence="1">The sequence shown here is derived from an EMBL/GenBank/DDBJ whole genome shotgun (WGS) entry which is preliminary data.</text>
</comment>
<name>A0A081CWX9_9HYPH</name>
<organism evidence="1 2">
    <name type="scientific">Agrobacterium rubi TR3 = NBRC 13261</name>
    <dbReference type="NCBI Taxonomy" id="1368415"/>
    <lineage>
        <taxon>Bacteria</taxon>
        <taxon>Pseudomonadati</taxon>
        <taxon>Pseudomonadota</taxon>
        <taxon>Alphaproteobacteria</taxon>
        <taxon>Hyphomicrobiales</taxon>
        <taxon>Rhizobiaceae</taxon>
        <taxon>Rhizobium/Agrobacterium group</taxon>
        <taxon>Agrobacterium</taxon>
    </lineage>
</organism>
<sequence length="76" mass="8104">MKIKLSKTVFITLNDDGSITQQSESSVAIPGLPEIQIHGFGAVQDWLGVLLREGRSDLIEAVQRLLNAAEGDGGAK</sequence>
<evidence type="ECO:0000313" key="1">
    <source>
        <dbReference type="EMBL" id="GAK71175.1"/>
    </source>
</evidence>
<proteinExistence type="predicted"/>
<dbReference type="AlphaFoldDB" id="A0A081CWX9"/>
<protein>
    <submittedName>
        <fullName evidence="1">Uncharacterized protein</fullName>
    </submittedName>
</protein>
<dbReference type="Proteomes" id="UP000028701">
    <property type="component" value="Unassembled WGS sequence"/>
</dbReference>
<dbReference type="RefSeq" id="WP_045230730.1">
    <property type="nucleotide sequence ID" value="NZ_BBJU01000015.1"/>
</dbReference>
<accession>A0A081CWX9</accession>
<dbReference type="EMBL" id="BBJU01000015">
    <property type="protein sequence ID" value="GAK71175.1"/>
    <property type="molecule type" value="Genomic_DNA"/>
</dbReference>
<reference evidence="1 2" key="1">
    <citation type="submission" date="2014-08" db="EMBL/GenBank/DDBJ databases">
        <title>Whole genome shotgun sequence of Rhizobium rubi NBRC 13261.</title>
        <authorList>
            <person name="Katano-Makiyama Y."/>
            <person name="Hosoyama A."/>
            <person name="Hashimoto M."/>
            <person name="Hosoyama Y."/>
            <person name="Noguchi M."/>
            <person name="Tsuchikane K."/>
            <person name="Uohara A."/>
            <person name="Ohji S."/>
            <person name="Ichikawa N."/>
            <person name="Kimura A."/>
            <person name="Yamazoe A."/>
            <person name="Fujita N."/>
        </authorList>
    </citation>
    <scope>NUCLEOTIDE SEQUENCE [LARGE SCALE GENOMIC DNA]</scope>
    <source>
        <strain evidence="1 2">NBRC 13261</strain>
    </source>
</reference>